<keyword evidence="3" id="KW-1185">Reference proteome</keyword>
<protein>
    <submittedName>
        <fullName evidence="2">Uncharacterized protein</fullName>
    </submittedName>
</protein>
<dbReference type="EMBL" id="CAJJDN010000012">
    <property type="protein sequence ID" value="CAD8058716.1"/>
    <property type="molecule type" value="Genomic_DNA"/>
</dbReference>
<dbReference type="AlphaFoldDB" id="A0A8S1KV40"/>
<name>A0A8S1KV40_9CILI</name>
<proteinExistence type="predicted"/>
<dbReference type="Proteomes" id="UP000692954">
    <property type="component" value="Unassembled WGS sequence"/>
</dbReference>
<evidence type="ECO:0000313" key="3">
    <source>
        <dbReference type="Proteomes" id="UP000692954"/>
    </source>
</evidence>
<organism evidence="2 3">
    <name type="scientific">Paramecium sonneborni</name>
    <dbReference type="NCBI Taxonomy" id="65129"/>
    <lineage>
        <taxon>Eukaryota</taxon>
        <taxon>Sar</taxon>
        <taxon>Alveolata</taxon>
        <taxon>Ciliophora</taxon>
        <taxon>Intramacronucleata</taxon>
        <taxon>Oligohymenophorea</taxon>
        <taxon>Peniculida</taxon>
        <taxon>Parameciidae</taxon>
        <taxon>Paramecium</taxon>
    </lineage>
</organism>
<evidence type="ECO:0000313" key="2">
    <source>
        <dbReference type="EMBL" id="CAD8058717.1"/>
    </source>
</evidence>
<sequence length="53" mass="6199">MREDQAGLAKMNAKQQENSQFNSGYQEIDKLSQQYYIITTIIATKKLKNIEKF</sequence>
<reference evidence="2" key="1">
    <citation type="submission" date="2021-01" db="EMBL/GenBank/DDBJ databases">
        <authorList>
            <consortium name="Genoscope - CEA"/>
            <person name="William W."/>
        </authorList>
    </citation>
    <scope>NUCLEOTIDE SEQUENCE</scope>
</reference>
<comment type="caution">
    <text evidence="2">The sequence shown here is derived from an EMBL/GenBank/DDBJ whole genome shotgun (WGS) entry which is preliminary data.</text>
</comment>
<evidence type="ECO:0000313" key="1">
    <source>
        <dbReference type="EMBL" id="CAD8058716.1"/>
    </source>
</evidence>
<gene>
    <name evidence="1" type="ORF">PSON_ATCC_30995.1.T0120360</name>
    <name evidence="2" type="ORF">PSON_ATCC_30995.1.T0120361</name>
</gene>
<dbReference type="EMBL" id="CAJJDN010000012">
    <property type="protein sequence ID" value="CAD8058717.1"/>
    <property type="molecule type" value="Genomic_DNA"/>
</dbReference>
<accession>A0A8S1KV40</accession>